<dbReference type="GO" id="GO:0032040">
    <property type="term" value="C:small-subunit processome"/>
    <property type="evidence" value="ECO:0007669"/>
    <property type="project" value="InterPro"/>
</dbReference>
<dbReference type="PANTHER" id="PTHR44215">
    <property type="entry name" value="WD REPEAT-CONTAINING PROTEIN 75"/>
    <property type="match status" value="1"/>
</dbReference>
<dbReference type="InterPro" id="IPR057644">
    <property type="entry name" value="Beta-prop_WDR75_2nd"/>
</dbReference>
<evidence type="ECO:0000256" key="7">
    <source>
        <dbReference type="ARBA" id="ARBA00023242"/>
    </source>
</evidence>
<evidence type="ECO:0000259" key="8">
    <source>
        <dbReference type="Pfam" id="PF23769"/>
    </source>
</evidence>
<accession>A0A5S6QVD0</accession>
<organism evidence="9 10">
    <name type="scientific">Trichuris muris</name>
    <name type="common">Mouse whipworm</name>
    <dbReference type="NCBI Taxonomy" id="70415"/>
    <lineage>
        <taxon>Eukaryota</taxon>
        <taxon>Metazoa</taxon>
        <taxon>Ecdysozoa</taxon>
        <taxon>Nematoda</taxon>
        <taxon>Enoplea</taxon>
        <taxon>Dorylaimia</taxon>
        <taxon>Trichinellida</taxon>
        <taxon>Trichuridae</taxon>
        <taxon>Trichuris</taxon>
    </lineage>
</organism>
<dbReference type="PANTHER" id="PTHR44215:SF1">
    <property type="entry name" value="WD REPEAT-CONTAINING PROTEIN 75"/>
    <property type="match status" value="1"/>
</dbReference>
<dbReference type="InterPro" id="IPR053826">
    <property type="entry name" value="WDR75"/>
</dbReference>
<dbReference type="GO" id="GO:0003723">
    <property type="term" value="F:RNA binding"/>
    <property type="evidence" value="ECO:0007669"/>
    <property type="project" value="InterPro"/>
</dbReference>
<reference evidence="10" key="1">
    <citation type="submission" date="2019-12" db="UniProtKB">
        <authorList>
            <consortium name="WormBaseParasite"/>
        </authorList>
    </citation>
    <scope>IDENTIFICATION</scope>
</reference>
<dbReference type="Proteomes" id="UP000046395">
    <property type="component" value="Unassembled WGS sequence"/>
</dbReference>
<evidence type="ECO:0000256" key="1">
    <source>
        <dbReference type="ARBA" id="ARBA00004604"/>
    </source>
</evidence>
<evidence type="ECO:0000256" key="2">
    <source>
        <dbReference type="ARBA" id="ARBA00022517"/>
    </source>
</evidence>
<dbReference type="InterPro" id="IPR036322">
    <property type="entry name" value="WD40_repeat_dom_sf"/>
</dbReference>
<keyword evidence="4" id="KW-0853">WD repeat</keyword>
<sequence length="765" mass="85026">MNRYNIRCIGGHRLNRNAPCFVERGQLLACCVRSTVRLYSVYTGELCGELRHDAEEVAMLQCIQEIHLVTATITGNIRLWNTKEGLLVDTWKLQYKLVGFCIVGTKPLIGYFVLEKKNKVCNLYRIVLKPGGYFECATIAEAVPHDVKLFCFADRATCFAYITRRNLSILSLTDETLPIKHPYKDAANWVCIAGHPSRPIVATGDVNGVILIWNNLFKSNPIRTVCHWHTVPIGHLAFNQNGSALYSGGLERVVVKWNLRNPDPSEGRDYLPRIGSAVRWICVSEESEMIAVSLEDNSIQLVTSVLKITQCIQGIALRKTPCIMQDGPLTPLPAGLTLDITGLSDSMQGPVLILNGREGELQFYSLATNSAVFNLNITGKMLLPVEREKEVHSVDVSAVAVANQWMVTVEERQNDSANTDRKLKFWRYNRNALNFNLDTCVEYLPGTVISSVRFVSGLKFDAKPERTYLALATACLDGRVNFWTQADESSDTNADTEQYEEGAWRCRTTLSFRGLPANCIANSEPQSIVAIAFGCAITLWSANGLIFHRSMNVCDGSAAVRQLEFAVEEDVLLALSSFTLTAWSVRHLNRIWTVKMCFSSICVDPISGVIAAFAVKQALLLKVKPLNRLAQIECPSQAAAVASIFVPASDAISGSLSTLYYFTMDQYMYRIEWNVEQEEEESREEAVMFETVGSYQTQSWTSTLVGKAPLKQLQPSNMRSKTAVERLSQVDQSLVAPAHTLPSLDAILRPVLLPLIPDRLSNGTA</sequence>
<dbReference type="SUPFAM" id="SSF50978">
    <property type="entry name" value="WD40 repeat-like"/>
    <property type="match status" value="2"/>
</dbReference>
<dbReference type="GO" id="GO:2000234">
    <property type="term" value="P:positive regulation of rRNA processing"/>
    <property type="evidence" value="ECO:0007669"/>
    <property type="project" value="TreeGrafter"/>
</dbReference>
<keyword evidence="3" id="KW-0698">rRNA processing</keyword>
<proteinExistence type="predicted"/>
<evidence type="ECO:0000313" key="9">
    <source>
        <dbReference type="Proteomes" id="UP000046395"/>
    </source>
</evidence>
<dbReference type="Pfam" id="PF23869">
    <property type="entry name" value="Beta-prop_WDR75_1st"/>
    <property type="match status" value="1"/>
</dbReference>
<keyword evidence="9" id="KW-1185">Reference proteome</keyword>
<dbReference type="STRING" id="70415.A0A5S6QVD0"/>
<dbReference type="GO" id="GO:0006364">
    <property type="term" value="P:rRNA processing"/>
    <property type="evidence" value="ECO:0007669"/>
    <property type="project" value="UniProtKB-KW"/>
</dbReference>
<evidence type="ECO:0000256" key="3">
    <source>
        <dbReference type="ARBA" id="ARBA00022552"/>
    </source>
</evidence>
<dbReference type="AlphaFoldDB" id="A0A5S6QVD0"/>
<dbReference type="InterPro" id="IPR015943">
    <property type="entry name" value="WD40/YVTN_repeat-like_dom_sf"/>
</dbReference>
<keyword evidence="2" id="KW-0690">Ribosome biogenesis</keyword>
<evidence type="ECO:0000256" key="5">
    <source>
        <dbReference type="ARBA" id="ARBA00022737"/>
    </source>
</evidence>
<keyword evidence="6" id="KW-0804">Transcription</keyword>
<feature type="domain" description="WD repeat-containing protein 75 second beta-propeller" evidence="8">
    <location>
        <begin position="351"/>
        <end position="617"/>
    </location>
</feature>
<comment type="subcellular location">
    <subcellularLocation>
        <location evidence="1">Nucleus</location>
        <location evidence="1">Nucleolus</location>
    </subcellularLocation>
</comment>
<dbReference type="WBParaSite" id="TMUE_3000011200.1">
    <property type="protein sequence ID" value="TMUE_3000011200.1"/>
    <property type="gene ID" value="WBGene00292939"/>
</dbReference>
<keyword evidence="5" id="KW-0677">Repeat</keyword>
<evidence type="ECO:0000256" key="4">
    <source>
        <dbReference type="ARBA" id="ARBA00022574"/>
    </source>
</evidence>
<dbReference type="SMART" id="SM00320">
    <property type="entry name" value="WD40"/>
    <property type="match status" value="6"/>
</dbReference>
<dbReference type="Gene3D" id="2.130.10.10">
    <property type="entry name" value="YVTN repeat-like/Quinoprotein amine dehydrogenase"/>
    <property type="match status" value="3"/>
</dbReference>
<protein>
    <submittedName>
        <fullName evidence="10">WD_REPEATS_REGION domain-containing protein</fullName>
    </submittedName>
</protein>
<name>A0A5S6QVD0_TRIMR</name>
<dbReference type="Pfam" id="PF23769">
    <property type="entry name" value="Beta-prop_WDR75_2nd"/>
    <property type="match status" value="1"/>
</dbReference>
<keyword evidence="7" id="KW-0539">Nucleus</keyword>
<dbReference type="GO" id="GO:0045943">
    <property type="term" value="P:positive regulation of transcription by RNA polymerase I"/>
    <property type="evidence" value="ECO:0007669"/>
    <property type="project" value="InterPro"/>
</dbReference>
<dbReference type="InterPro" id="IPR001680">
    <property type="entry name" value="WD40_rpt"/>
</dbReference>
<evidence type="ECO:0000256" key="6">
    <source>
        <dbReference type="ARBA" id="ARBA00023163"/>
    </source>
</evidence>
<evidence type="ECO:0000313" key="10">
    <source>
        <dbReference type="WBParaSite" id="TMUE_3000011200.1"/>
    </source>
</evidence>